<evidence type="ECO:0000313" key="6">
    <source>
        <dbReference type="EMBL" id="SVC58409.1"/>
    </source>
</evidence>
<accession>A0A382NB91</accession>
<keyword evidence="3" id="KW-0560">Oxidoreductase</keyword>
<dbReference type="EMBL" id="UINC01099272">
    <property type="protein sequence ID" value="SVC58409.1"/>
    <property type="molecule type" value="Genomic_DNA"/>
</dbReference>
<gene>
    <name evidence="6" type="ORF">METZ01_LOCUS311263</name>
</gene>
<dbReference type="Gene3D" id="3.20.20.30">
    <property type="entry name" value="Luciferase-like domain"/>
    <property type="match status" value="1"/>
</dbReference>
<dbReference type="GO" id="GO:0046306">
    <property type="term" value="P:alkanesulfonate catabolic process"/>
    <property type="evidence" value="ECO:0007669"/>
    <property type="project" value="TreeGrafter"/>
</dbReference>
<dbReference type="Pfam" id="PF00296">
    <property type="entry name" value="Bac_luciferase"/>
    <property type="match status" value="1"/>
</dbReference>
<keyword evidence="1" id="KW-0285">Flavoprotein</keyword>
<proteinExistence type="predicted"/>
<reference evidence="6" key="1">
    <citation type="submission" date="2018-05" db="EMBL/GenBank/DDBJ databases">
        <authorList>
            <person name="Lanie J.A."/>
            <person name="Ng W.-L."/>
            <person name="Kazmierczak K.M."/>
            <person name="Andrzejewski T.M."/>
            <person name="Davidsen T.M."/>
            <person name="Wayne K.J."/>
            <person name="Tettelin H."/>
            <person name="Glass J.I."/>
            <person name="Rusch D."/>
            <person name="Podicherti R."/>
            <person name="Tsui H.-C.T."/>
            <person name="Winkler M.E."/>
        </authorList>
    </citation>
    <scope>NUCLEOTIDE SEQUENCE</scope>
</reference>
<keyword evidence="4" id="KW-0503">Monooxygenase</keyword>
<dbReference type="AlphaFoldDB" id="A0A382NB91"/>
<dbReference type="InterPro" id="IPR036661">
    <property type="entry name" value="Luciferase-like_sf"/>
</dbReference>
<dbReference type="InterPro" id="IPR050172">
    <property type="entry name" value="SsuD_RutA_monooxygenase"/>
</dbReference>
<dbReference type="NCBIfam" id="TIGR03619">
    <property type="entry name" value="F420_Rv2161c"/>
    <property type="match status" value="1"/>
</dbReference>
<dbReference type="PANTHER" id="PTHR42847">
    <property type="entry name" value="ALKANESULFONATE MONOOXYGENASE"/>
    <property type="match status" value="1"/>
</dbReference>
<evidence type="ECO:0000256" key="4">
    <source>
        <dbReference type="ARBA" id="ARBA00023033"/>
    </source>
</evidence>
<dbReference type="GO" id="GO:0008726">
    <property type="term" value="F:alkanesulfonate monooxygenase activity"/>
    <property type="evidence" value="ECO:0007669"/>
    <property type="project" value="TreeGrafter"/>
</dbReference>
<keyword evidence="2" id="KW-0288">FMN</keyword>
<evidence type="ECO:0000256" key="2">
    <source>
        <dbReference type="ARBA" id="ARBA00022643"/>
    </source>
</evidence>
<organism evidence="6">
    <name type="scientific">marine metagenome</name>
    <dbReference type="NCBI Taxonomy" id="408172"/>
    <lineage>
        <taxon>unclassified sequences</taxon>
        <taxon>metagenomes</taxon>
        <taxon>ecological metagenomes</taxon>
    </lineage>
</organism>
<dbReference type="PANTHER" id="PTHR42847:SF4">
    <property type="entry name" value="ALKANESULFONATE MONOOXYGENASE-RELATED"/>
    <property type="match status" value="1"/>
</dbReference>
<evidence type="ECO:0000256" key="3">
    <source>
        <dbReference type="ARBA" id="ARBA00023002"/>
    </source>
</evidence>
<name>A0A382NB91_9ZZZZ</name>
<dbReference type="InterPro" id="IPR011251">
    <property type="entry name" value="Luciferase-like_dom"/>
</dbReference>
<evidence type="ECO:0000259" key="5">
    <source>
        <dbReference type="Pfam" id="PF00296"/>
    </source>
</evidence>
<protein>
    <recommendedName>
        <fullName evidence="5">Luciferase-like domain-containing protein</fullName>
    </recommendedName>
</protein>
<feature type="domain" description="Luciferase-like" evidence="5">
    <location>
        <begin position="13"/>
        <end position="257"/>
    </location>
</feature>
<dbReference type="SUPFAM" id="SSF51679">
    <property type="entry name" value="Bacterial luciferase-like"/>
    <property type="match status" value="1"/>
</dbReference>
<dbReference type="InterPro" id="IPR019921">
    <property type="entry name" value="Lucif-like_OxRdtase_Rv2161c"/>
</dbReference>
<evidence type="ECO:0000256" key="1">
    <source>
        <dbReference type="ARBA" id="ARBA00022630"/>
    </source>
</evidence>
<sequence length="296" mass="32680">MEIGVIFPQTEIEPDVAAIRDYAQAAEELGFAHIFIADHVLGADTQFHTHPSLANYSQHSVVHESMTMMGYLAAMTEKVNLVTGILILPQRQTVLVAKQAAEIDVLSGGRLRMGMGVGWNEVEFEALGQDFHNRGRRSVEQIEVLRALWTQEVVDFHGRWHNITHAGLNPMPVQRPIPIWLGGGGTGDSDLNEVVLRRIGRIADGWCPNFSPDDAGRAVMDKVRGYAKEAGRDPAALGLDGRLRIAGKQPEEWVDEVKSWEEMGANYLSVETRKSGLSGANQHIDAIRRFKEVIGG</sequence>